<dbReference type="Proteomes" id="UP001396898">
    <property type="component" value="Unassembled WGS sequence"/>
</dbReference>
<evidence type="ECO:0000313" key="2">
    <source>
        <dbReference type="Proteomes" id="UP001396898"/>
    </source>
</evidence>
<organism evidence="1 2">
    <name type="scientific">Apiospora marii</name>
    <dbReference type="NCBI Taxonomy" id="335849"/>
    <lineage>
        <taxon>Eukaryota</taxon>
        <taxon>Fungi</taxon>
        <taxon>Dikarya</taxon>
        <taxon>Ascomycota</taxon>
        <taxon>Pezizomycotina</taxon>
        <taxon>Sordariomycetes</taxon>
        <taxon>Xylariomycetidae</taxon>
        <taxon>Amphisphaeriales</taxon>
        <taxon>Apiosporaceae</taxon>
        <taxon>Apiospora</taxon>
    </lineage>
</organism>
<reference evidence="1 2" key="1">
    <citation type="submission" date="2023-01" db="EMBL/GenBank/DDBJ databases">
        <title>Analysis of 21 Apiospora genomes using comparative genomics revels a genus with tremendous synthesis potential of carbohydrate active enzymes and secondary metabolites.</title>
        <authorList>
            <person name="Sorensen T."/>
        </authorList>
    </citation>
    <scope>NUCLEOTIDE SEQUENCE [LARGE SCALE GENOMIC DNA]</scope>
    <source>
        <strain evidence="1 2">CBS 20057</strain>
    </source>
</reference>
<evidence type="ECO:0000313" key="1">
    <source>
        <dbReference type="EMBL" id="KAK8005812.1"/>
    </source>
</evidence>
<protein>
    <submittedName>
        <fullName evidence="1">Uncharacterized protein</fullName>
    </submittedName>
</protein>
<accession>A0ABR1R926</accession>
<comment type="caution">
    <text evidence="1">The sequence shown here is derived from an EMBL/GenBank/DDBJ whole genome shotgun (WGS) entry which is preliminary data.</text>
</comment>
<keyword evidence="2" id="KW-1185">Reference proteome</keyword>
<proteinExistence type="predicted"/>
<gene>
    <name evidence="1" type="ORF">PG991_012109</name>
</gene>
<sequence length="148" mass="16313">MHRRDTDGLPCTSPCKPNLPAVSDVLMSKPKTVNHMLHDDGNSHELHAWERVEGRWLGNTAVFLFSSAVSPNLPTSSAAFVSIVKTVDHMLHDDRSLVAALCEESCECLSPVLSSLQSRQLRFKALPDVPIGWHTFVERVSSVRGTVP</sequence>
<dbReference type="EMBL" id="JAQQWI010000017">
    <property type="protein sequence ID" value="KAK8005812.1"/>
    <property type="molecule type" value="Genomic_DNA"/>
</dbReference>
<name>A0ABR1R926_9PEZI</name>